<sequence length="75" mass="8175">MSSVLQKSTFLRFLGGGGERSPMKAMQPTRVQTEPAEIARNETLKRLAQLRRATMTSQLTEANVKRKTLGAGGLA</sequence>
<reference evidence="1" key="1">
    <citation type="submission" date="2020-03" db="EMBL/GenBank/DDBJ databases">
        <title>The deep terrestrial virosphere.</title>
        <authorList>
            <person name="Holmfeldt K."/>
            <person name="Nilsson E."/>
            <person name="Simone D."/>
            <person name="Lopez-Fernandez M."/>
            <person name="Wu X."/>
            <person name="de Brujin I."/>
            <person name="Lundin D."/>
            <person name="Andersson A."/>
            <person name="Bertilsson S."/>
            <person name="Dopson M."/>
        </authorList>
    </citation>
    <scope>NUCLEOTIDE SEQUENCE</scope>
    <source>
        <strain evidence="3">MM415A00869</strain>
        <strain evidence="2">MM415B00170</strain>
        <strain evidence="1">TM448A01387</strain>
        <strain evidence="4">TM448B03711</strain>
    </source>
</reference>
<dbReference type="EMBL" id="MT144140">
    <property type="protein sequence ID" value="QJA49501.1"/>
    <property type="molecule type" value="Genomic_DNA"/>
</dbReference>
<evidence type="ECO:0000313" key="1">
    <source>
        <dbReference type="EMBL" id="QJA49501.1"/>
    </source>
</evidence>
<organism evidence="1">
    <name type="scientific">viral metagenome</name>
    <dbReference type="NCBI Taxonomy" id="1070528"/>
    <lineage>
        <taxon>unclassified sequences</taxon>
        <taxon>metagenomes</taxon>
        <taxon>organismal metagenomes</taxon>
    </lineage>
</organism>
<dbReference type="EMBL" id="MT145036">
    <property type="protein sequence ID" value="QJI02845.1"/>
    <property type="molecule type" value="Genomic_DNA"/>
</dbReference>
<evidence type="ECO:0000313" key="2">
    <source>
        <dbReference type="EMBL" id="QJA67697.1"/>
    </source>
</evidence>
<proteinExistence type="predicted"/>
<evidence type="ECO:0000313" key="3">
    <source>
        <dbReference type="EMBL" id="QJA79516.1"/>
    </source>
</evidence>
<evidence type="ECO:0000313" key="4">
    <source>
        <dbReference type="EMBL" id="QJI02845.1"/>
    </source>
</evidence>
<dbReference type="AlphaFoldDB" id="A0A6H1ZQ03"/>
<dbReference type="EMBL" id="MT141575">
    <property type="protein sequence ID" value="QJA67697.1"/>
    <property type="molecule type" value="Genomic_DNA"/>
</dbReference>
<name>A0A6H1ZQ03_9ZZZZ</name>
<protein>
    <submittedName>
        <fullName evidence="1">Uncharacterized protein</fullName>
    </submittedName>
</protein>
<accession>A0A6H1ZQ03</accession>
<dbReference type="EMBL" id="MT142384">
    <property type="protein sequence ID" value="QJA79516.1"/>
    <property type="molecule type" value="Genomic_DNA"/>
</dbReference>
<gene>
    <name evidence="3" type="ORF">MM415A00869_0014</name>
    <name evidence="2" type="ORF">MM415B00170_0006</name>
    <name evidence="1" type="ORF">TM448A01387_0003</name>
    <name evidence="4" type="ORF">TM448B03711_0002</name>
</gene>